<gene>
    <name evidence="3" type="ORF">NEA10_06880</name>
</gene>
<dbReference type="InterPro" id="IPR055377">
    <property type="entry name" value="GH3_M"/>
</dbReference>
<name>A0ABY5AUJ9_9CYAN</name>
<reference evidence="3" key="1">
    <citation type="submission" date="2022-06" db="EMBL/GenBank/DDBJ databases">
        <title>Genome sequence of Phormidium yuhuli AB48 isolated from an industrial photobioreactor environment.</title>
        <authorList>
            <person name="Qiu Y."/>
            <person name="Noonan A.J.C."/>
            <person name="Dofher K."/>
            <person name="Koch M."/>
            <person name="Kieft B."/>
            <person name="Lin X."/>
            <person name="Ziels R.M."/>
            <person name="Hallam S.J."/>
        </authorList>
    </citation>
    <scope>NUCLEOTIDE SEQUENCE</scope>
    <source>
        <strain evidence="3">AB48</strain>
    </source>
</reference>
<evidence type="ECO:0000313" key="4">
    <source>
        <dbReference type="Proteomes" id="UP001056708"/>
    </source>
</evidence>
<evidence type="ECO:0000313" key="3">
    <source>
        <dbReference type="EMBL" id="USR92436.1"/>
    </source>
</evidence>
<keyword evidence="4" id="KW-1185">Reference proteome</keyword>
<feature type="domain" description="GH3 C-terminal" evidence="2">
    <location>
        <begin position="430"/>
        <end position="543"/>
    </location>
</feature>
<accession>A0ABY5AUJ9</accession>
<dbReference type="Pfam" id="PF03321">
    <property type="entry name" value="GH3"/>
    <property type="match status" value="1"/>
</dbReference>
<dbReference type="PANTHER" id="PTHR31901">
    <property type="entry name" value="GH3 DOMAIN-CONTAINING PROTEIN"/>
    <property type="match status" value="1"/>
</dbReference>
<dbReference type="EMBL" id="CP098611">
    <property type="protein sequence ID" value="USR92436.1"/>
    <property type="molecule type" value="Genomic_DNA"/>
</dbReference>
<evidence type="ECO:0000259" key="2">
    <source>
        <dbReference type="Pfam" id="PF23572"/>
    </source>
</evidence>
<proteinExistence type="predicted"/>
<dbReference type="Proteomes" id="UP001056708">
    <property type="component" value="Chromosome"/>
</dbReference>
<dbReference type="Pfam" id="PF23572">
    <property type="entry name" value="GH3_C"/>
    <property type="match status" value="1"/>
</dbReference>
<feature type="domain" description="GH3 middle" evidence="1">
    <location>
        <begin position="343"/>
        <end position="414"/>
    </location>
</feature>
<dbReference type="InterPro" id="IPR004993">
    <property type="entry name" value="GH3"/>
</dbReference>
<sequence>MANPTLLLISLITRFFRERFIQKTRNLDPVQEQFLLNLLRDYQNTEFGKDHEFSTINSVAEFRQKMPILPYASYEPYIERVAQGEPNVLLPDPVVYITLTSGSTGKKKLIPTSRKSQSVLRRANLTSMGFVQQALKRRGLKFGKLLLTNSALMWGTTEGGINYGPASVGVMRMDERLYKILFANPFETLLPADSVARHYVAILFALSDRTTRGMIANFPMLILRMCNYLERYGPEMIQDIEQGTIASWLPLEPELRATLESLLIANPKRAAQLRQVLENEGRLTPKSVWPESFFVTAARGGTSDFYFRRFPEYFGDRPIFGAVFSSAEGTFSIYPDVDTDGSVLSLETGFFEFIPEDQWQVEQPQTLLPREVTVGDRYRILLSSYGGFFRYDIGDVVEVVGFYNQAPLIVFKHRTGGMMSSTTEKTTEDHATRVMDSLQAEFNVRFEDFCLTLSPDEFPARYLVNVELAPGDTLSDPVTFLRRFDDQLAAENTHYQISRGSDIPPPRLRLLKPGSYDILRQEQVERGIPDSQLKFPHLTEDREFLANLPLSQEVRLPEDRQLTPQDV</sequence>
<dbReference type="Pfam" id="PF23571">
    <property type="entry name" value="GH3_M"/>
    <property type="match status" value="1"/>
</dbReference>
<protein>
    <submittedName>
        <fullName evidence="3">GH3 auxin-responsive promoter family protein</fullName>
    </submittedName>
</protein>
<evidence type="ECO:0000259" key="1">
    <source>
        <dbReference type="Pfam" id="PF23571"/>
    </source>
</evidence>
<organism evidence="3 4">
    <name type="scientific">Phormidium yuhuli AB48</name>
    <dbReference type="NCBI Taxonomy" id="2940671"/>
    <lineage>
        <taxon>Bacteria</taxon>
        <taxon>Bacillati</taxon>
        <taxon>Cyanobacteriota</taxon>
        <taxon>Cyanophyceae</taxon>
        <taxon>Oscillatoriophycideae</taxon>
        <taxon>Oscillatoriales</taxon>
        <taxon>Oscillatoriaceae</taxon>
        <taxon>Phormidium</taxon>
        <taxon>Phormidium yuhuli</taxon>
    </lineage>
</organism>
<dbReference type="RefSeq" id="WP_252664593.1">
    <property type="nucleotide sequence ID" value="NZ_CP098611.1"/>
</dbReference>
<dbReference type="InterPro" id="IPR055378">
    <property type="entry name" value="GH3_C"/>
</dbReference>
<dbReference type="PANTHER" id="PTHR31901:SF9">
    <property type="entry name" value="GH3 DOMAIN-CONTAINING PROTEIN"/>
    <property type="match status" value="1"/>
</dbReference>